<reference evidence="5 6" key="1">
    <citation type="submission" date="2020-11" db="EMBL/GenBank/DDBJ databases">
        <title>Arthrobacter antarcticus sp. nov., isolated from Antarctic Soil.</title>
        <authorList>
            <person name="Li J."/>
        </authorList>
    </citation>
    <scope>NUCLEOTIDE SEQUENCE [LARGE SCALE GENOMIC DNA]</scope>
    <source>
        <strain evidence="5 6">Z1-20</strain>
    </source>
</reference>
<evidence type="ECO:0000313" key="5">
    <source>
        <dbReference type="EMBL" id="MBG0738319.1"/>
    </source>
</evidence>
<sequence>MKLWREVSASVDAGIGGLRLKGHDVLERGRALGTAREAEISVVRRTLANLDKLGVLVTGDAGVGKSAFARACLGFSDDVHPVYFRGERAGKDLPYGYLGFMLARVPRQALDNPRSVIAGITAAIAEDAQGKRVFLVLDNVQFMDELSIAVILHLLASGTVRLIVLTRDTGLVPPDLLYFLDTGELVQLDLDPFTLAQTKTILHGILGHYVSSGTVAVLHSLSRGNARILHALTSEQERTGNLVLRDETWVLKELPTFGGNVEDLFKATWARADEATREVLEVLALARRLPLSVAVDMFGAAELSSMEDDGLISVEGAAQQWVALRDHYAADIVRRWVPAGRSRELHARIVRVLKPDTSVMSVDDILAHAAWTQDCGASLEPAAALTSARIAVQLYNPHFALRAAANIPRQDRLWAAGQEVKAAAHLLLADPGSALQELRNVSPSQVELLGPIEYIDHIVILCQAMLPMSNGPADVLAVLETATARISAMRATAETGALAALDRGAHRLELVKFEVAVFRGEYAAIAPRLEEIYRSETVDTKFRLAAGSLLAESWALTGRELDAAALIVEISPEIAGFDSAEGFRTQHGRREFLSLFYLGRWEECVGLLANSTSGPTAKLQYRGGQAELALGLALAYAGRANEALAPLLGAVAQLELRSANDHLYLAYSVTAYAYAQLGDREGVLKYLTRMGTCTGPFSWLAHSLAGYCALMARLWTGDPTAAVALIDIAVADIERGLVVPAGIALMGASVAGGDRVEALIEKTAKRRQGTLAEIGVLFVLGNRMQDPLAFLQAADLAQSLRLDSAVAKFAAHAVEVARQRGNRNVLRAAQNRLDAINAIMPMHPVVHTDGTLSLTAREREIALLASGGASNRDIAMALEVSIRTVEGHLYQIFSKLNVTTRGDLIGRL</sequence>
<gene>
    <name evidence="5" type="ORF">IV500_02590</name>
</gene>
<dbReference type="AlphaFoldDB" id="A0A931CMU5"/>
<name>A0A931CMU5_9MICC</name>
<dbReference type="PANTHER" id="PTHR44688:SF16">
    <property type="entry name" value="DNA-BINDING TRANSCRIPTIONAL ACTIVATOR DEVR_DOSR"/>
    <property type="match status" value="1"/>
</dbReference>
<evidence type="ECO:0000256" key="1">
    <source>
        <dbReference type="ARBA" id="ARBA00023015"/>
    </source>
</evidence>
<dbReference type="EMBL" id="JADNYM010000003">
    <property type="protein sequence ID" value="MBG0738319.1"/>
    <property type="molecule type" value="Genomic_DNA"/>
</dbReference>
<proteinExistence type="predicted"/>
<evidence type="ECO:0000256" key="2">
    <source>
        <dbReference type="ARBA" id="ARBA00023125"/>
    </source>
</evidence>
<dbReference type="InterPro" id="IPR016032">
    <property type="entry name" value="Sig_transdc_resp-reg_C-effctor"/>
</dbReference>
<dbReference type="InterPro" id="IPR036388">
    <property type="entry name" value="WH-like_DNA-bd_sf"/>
</dbReference>
<dbReference type="CDD" id="cd06170">
    <property type="entry name" value="LuxR_C_like"/>
    <property type="match status" value="1"/>
</dbReference>
<accession>A0A931CMU5</accession>
<dbReference type="SUPFAM" id="SSF52540">
    <property type="entry name" value="P-loop containing nucleoside triphosphate hydrolases"/>
    <property type="match status" value="1"/>
</dbReference>
<dbReference type="Pfam" id="PF00196">
    <property type="entry name" value="GerE"/>
    <property type="match status" value="1"/>
</dbReference>
<dbReference type="Proteomes" id="UP000655366">
    <property type="component" value="Unassembled WGS sequence"/>
</dbReference>
<evidence type="ECO:0000256" key="3">
    <source>
        <dbReference type="ARBA" id="ARBA00023163"/>
    </source>
</evidence>
<keyword evidence="1" id="KW-0805">Transcription regulation</keyword>
<keyword evidence="6" id="KW-1185">Reference proteome</keyword>
<dbReference type="InterPro" id="IPR000792">
    <property type="entry name" value="Tscrpt_reg_LuxR_C"/>
</dbReference>
<feature type="domain" description="HTH luxR-type" evidence="4">
    <location>
        <begin position="847"/>
        <end position="908"/>
    </location>
</feature>
<dbReference type="PANTHER" id="PTHR44688">
    <property type="entry name" value="DNA-BINDING TRANSCRIPTIONAL ACTIVATOR DEVR_DOSR"/>
    <property type="match status" value="1"/>
</dbReference>
<keyword evidence="3" id="KW-0804">Transcription</keyword>
<dbReference type="SMART" id="SM00421">
    <property type="entry name" value="HTH_LUXR"/>
    <property type="match status" value="1"/>
</dbReference>
<evidence type="ECO:0000313" key="6">
    <source>
        <dbReference type="Proteomes" id="UP000655366"/>
    </source>
</evidence>
<dbReference type="InterPro" id="IPR027417">
    <property type="entry name" value="P-loop_NTPase"/>
</dbReference>
<dbReference type="Gene3D" id="1.10.10.10">
    <property type="entry name" value="Winged helix-like DNA-binding domain superfamily/Winged helix DNA-binding domain"/>
    <property type="match status" value="1"/>
</dbReference>
<organism evidence="5 6">
    <name type="scientific">Arthrobacter terrae</name>
    <dbReference type="NCBI Taxonomy" id="2935737"/>
    <lineage>
        <taxon>Bacteria</taxon>
        <taxon>Bacillati</taxon>
        <taxon>Actinomycetota</taxon>
        <taxon>Actinomycetes</taxon>
        <taxon>Micrococcales</taxon>
        <taxon>Micrococcaceae</taxon>
        <taxon>Arthrobacter</taxon>
    </lineage>
</organism>
<protein>
    <recommendedName>
        <fullName evidence="4">HTH luxR-type domain-containing protein</fullName>
    </recommendedName>
</protein>
<dbReference type="GO" id="GO:0006355">
    <property type="term" value="P:regulation of DNA-templated transcription"/>
    <property type="evidence" value="ECO:0007669"/>
    <property type="project" value="InterPro"/>
</dbReference>
<dbReference type="PROSITE" id="PS50043">
    <property type="entry name" value="HTH_LUXR_2"/>
    <property type="match status" value="1"/>
</dbReference>
<keyword evidence="2" id="KW-0238">DNA-binding</keyword>
<dbReference type="RefSeq" id="WP_196395269.1">
    <property type="nucleotide sequence ID" value="NZ_JADNYM010000003.1"/>
</dbReference>
<evidence type="ECO:0000259" key="4">
    <source>
        <dbReference type="PROSITE" id="PS50043"/>
    </source>
</evidence>
<dbReference type="PRINTS" id="PR00038">
    <property type="entry name" value="HTHLUXR"/>
</dbReference>
<dbReference type="SUPFAM" id="SSF46894">
    <property type="entry name" value="C-terminal effector domain of the bipartite response regulators"/>
    <property type="match status" value="1"/>
</dbReference>
<comment type="caution">
    <text evidence="5">The sequence shown here is derived from an EMBL/GenBank/DDBJ whole genome shotgun (WGS) entry which is preliminary data.</text>
</comment>
<dbReference type="GO" id="GO:0003677">
    <property type="term" value="F:DNA binding"/>
    <property type="evidence" value="ECO:0007669"/>
    <property type="project" value="UniProtKB-KW"/>
</dbReference>